<proteinExistence type="predicted"/>
<dbReference type="STRING" id="1774968.AUC68_11770"/>
<accession>A0A1E3W5G6</accession>
<name>A0A1E3W5G6_9HYPH</name>
<reference evidence="1 2" key="1">
    <citation type="journal article" date="2016" name="Environ. Microbiol.">
        <title>New Methyloceanibacter diversity from North Sea sediments includes methanotroph containing solely the soluble methane monooxygenase.</title>
        <authorList>
            <person name="Vekeman B."/>
            <person name="Kerckhof F.M."/>
            <person name="Cremers G."/>
            <person name="de Vos P."/>
            <person name="Vandamme P."/>
            <person name="Boon N."/>
            <person name="Op den Camp H.J."/>
            <person name="Heylen K."/>
        </authorList>
    </citation>
    <scope>NUCLEOTIDE SEQUENCE [LARGE SCALE GENOMIC DNA]</scope>
    <source>
        <strain evidence="1 2">R-67174</strain>
    </source>
</reference>
<sequence>MRSGMGSVAPIRSGDTVLAELPGRDVQLVLRRVEGVLFLLLTDHHGCDAFRVAVVSDACAADLIADFFARLAEEGGHG</sequence>
<protein>
    <submittedName>
        <fullName evidence="1">Uncharacterized protein</fullName>
    </submittedName>
</protein>
<dbReference type="EMBL" id="LPWG01000002">
    <property type="protein sequence ID" value="ODS01059.1"/>
    <property type="molecule type" value="Genomic_DNA"/>
</dbReference>
<comment type="caution">
    <text evidence="1">The sequence shown here is derived from an EMBL/GenBank/DDBJ whole genome shotgun (WGS) entry which is preliminary data.</text>
</comment>
<evidence type="ECO:0000313" key="2">
    <source>
        <dbReference type="Proteomes" id="UP000094501"/>
    </source>
</evidence>
<organism evidence="1 2">
    <name type="scientific">Methyloceanibacter methanicus</name>
    <dbReference type="NCBI Taxonomy" id="1774968"/>
    <lineage>
        <taxon>Bacteria</taxon>
        <taxon>Pseudomonadati</taxon>
        <taxon>Pseudomonadota</taxon>
        <taxon>Alphaproteobacteria</taxon>
        <taxon>Hyphomicrobiales</taxon>
        <taxon>Hyphomicrobiaceae</taxon>
        <taxon>Methyloceanibacter</taxon>
    </lineage>
</organism>
<keyword evidence="2" id="KW-1185">Reference proteome</keyword>
<dbReference type="Proteomes" id="UP000094501">
    <property type="component" value="Unassembled WGS sequence"/>
</dbReference>
<gene>
    <name evidence="1" type="ORF">AUC68_11770</name>
</gene>
<dbReference type="AlphaFoldDB" id="A0A1E3W5G6"/>
<evidence type="ECO:0000313" key="1">
    <source>
        <dbReference type="EMBL" id="ODS01059.1"/>
    </source>
</evidence>